<dbReference type="SUPFAM" id="SSF53756">
    <property type="entry name" value="UDP-Glycosyltransferase/glycogen phosphorylase"/>
    <property type="match status" value="1"/>
</dbReference>
<keyword evidence="4" id="KW-1185">Reference proteome</keyword>
<dbReference type="InterPro" id="IPR028098">
    <property type="entry name" value="Glyco_trans_4-like_N"/>
</dbReference>
<evidence type="ECO:0000259" key="1">
    <source>
        <dbReference type="Pfam" id="PF00534"/>
    </source>
</evidence>
<keyword evidence="3" id="KW-0328">Glycosyltransferase</keyword>
<feature type="domain" description="Glycosyl transferase family 1" evidence="1">
    <location>
        <begin position="179"/>
        <end position="361"/>
    </location>
</feature>
<dbReference type="AlphaFoldDB" id="A0A517T4G5"/>
<dbReference type="GO" id="GO:0102710">
    <property type="term" value="F:D-inositol-3-phosphate glycosyltransferase activity"/>
    <property type="evidence" value="ECO:0007669"/>
    <property type="project" value="UniProtKB-EC"/>
</dbReference>
<protein>
    <submittedName>
        <fullName evidence="3">D-inositol 3-phosphate glycosyltransferase</fullName>
        <ecNumber evidence="3">2.4.1.250</ecNumber>
    </submittedName>
</protein>
<proteinExistence type="predicted"/>
<evidence type="ECO:0000259" key="2">
    <source>
        <dbReference type="Pfam" id="PF13439"/>
    </source>
</evidence>
<dbReference type="Pfam" id="PF13439">
    <property type="entry name" value="Glyco_transf_4"/>
    <property type="match status" value="1"/>
</dbReference>
<sequence length="386" mass="42154">MPRVALLFEFPTLFGGERSMLAVVDCCLKEESEWEFVAVCPSDGALADAFHERDVEVIACDLREGTKRPPKEVAMGMLCDVLTNCEADLIHANSLSMSRLLGGIADQLQPPCTGHLRDIIKLNRAAISDLNQLDRLVAVSNATRDHHVSQGLDPAKVETIYNGVDPEIFCPREKTYQLHDELGLPHDAILCLTVGQIGLRKGQDVLAKAAAQLFQTKQQPRETSSGPTVEHAPNISNLHFLLVGERYSQKDESIAFDRAIDEVFASAGIADRLHRLGYRNDVAYLMNECDLLIHPAHQEPLGRVLLEAAASGLPIIATDVGGTREILKEGDMHTLIQPGDPTTLAAAVLEFLRNPNSPASLPSDATFAVKTACVNLLSFWRKVVGE</sequence>
<dbReference type="KEGG" id="chya:V22_04950"/>
<dbReference type="CDD" id="cd03801">
    <property type="entry name" value="GT4_PimA-like"/>
    <property type="match status" value="1"/>
</dbReference>
<accession>A0A517T4G5</accession>
<dbReference type="OrthoDB" id="259238at2"/>
<organism evidence="3 4">
    <name type="scientific">Calycomorphotria hydatis</name>
    <dbReference type="NCBI Taxonomy" id="2528027"/>
    <lineage>
        <taxon>Bacteria</taxon>
        <taxon>Pseudomonadati</taxon>
        <taxon>Planctomycetota</taxon>
        <taxon>Planctomycetia</taxon>
        <taxon>Planctomycetales</taxon>
        <taxon>Planctomycetaceae</taxon>
        <taxon>Calycomorphotria</taxon>
    </lineage>
</organism>
<dbReference type="Gene3D" id="3.40.50.2000">
    <property type="entry name" value="Glycogen Phosphorylase B"/>
    <property type="match status" value="2"/>
</dbReference>
<evidence type="ECO:0000313" key="4">
    <source>
        <dbReference type="Proteomes" id="UP000319976"/>
    </source>
</evidence>
<reference evidence="3 4" key="1">
    <citation type="submission" date="2019-02" db="EMBL/GenBank/DDBJ databases">
        <title>Deep-cultivation of Planctomycetes and their phenomic and genomic characterization uncovers novel biology.</title>
        <authorList>
            <person name="Wiegand S."/>
            <person name="Jogler M."/>
            <person name="Boedeker C."/>
            <person name="Pinto D."/>
            <person name="Vollmers J."/>
            <person name="Rivas-Marin E."/>
            <person name="Kohn T."/>
            <person name="Peeters S.H."/>
            <person name="Heuer A."/>
            <person name="Rast P."/>
            <person name="Oberbeckmann S."/>
            <person name="Bunk B."/>
            <person name="Jeske O."/>
            <person name="Meyerdierks A."/>
            <person name="Storesund J.E."/>
            <person name="Kallscheuer N."/>
            <person name="Luecker S."/>
            <person name="Lage O.M."/>
            <person name="Pohl T."/>
            <person name="Merkel B.J."/>
            <person name="Hornburger P."/>
            <person name="Mueller R.-W."/>
            <person name="Bruemmer F."/>
            <person name="Labrenz M."/>
            <person name="Spormann A.M."/>
            <person name="Op den Camp H."/>
            <person name="Overmann J."/>
            <person name="Amann R."/>
            <person name="Jetten M.S.M."/>
            <person name="Mascher T."/>
            <person name="Medema M.H."/>
            <person name="Devos D.P."/>
            <person name="Kaster A.-K."/>
            <person name="Ovreas L."/>
            <person name="Rohde M."/>
            <person name="Galperin M.Y."/>
            <person name="Jogler C."/>
        </authorList>
    </citation>
    <scope>NUCLEOTIDE SEQUENCE [LARGE SCALE GENOMIC DNA]</scope>
    <source>
        <strain evidence="3 4">V22</strain>
    </source>
</reference>
<evidence type="ECO:0000313" key="3">
    <source>
        <dbReference type="EMBL" id="QDT63276.1"/>
    </source>
</evidence>
<gene>
    <name evidence="3" type="primary">mshA_1</name>
    <name evidence="3" type="ORF">V22_04950</name>
</gene>
<dbReference type="InterPro" id="IPR001296">
    <property type="entry name" value="Glyco_trans_1"/>
</dbReference>
<dbReference type="Pfam" id="PF00534">
    <property type="entry name" value="Glycos_transf_1"/>
    <property type="match status" value="1"/>
</dbReference>
<dbReference type="PANTHER" id="PTHR12526">
    <property type="entry name" value="GLYCOSYLTRANSFERASE"/>
    <property type="match status" value="1"/>
</dbReference>
<dbReference type="RefSeq" id="WP_145259464.1">
    <property type="nucleotide sequence ID" value="NZ_CP036316.1"/>
</dbReference>
<dbReference type="Proteomes" id="UP000319976">
    <property type="component" value="Chromosome"/>
</dbReference>
<feature type="domain" description="Glycosyltransferase subfamily 4-like N-terminal" evidence="2">
    <location>
        <begin position="34"/>
        <end position="167"/>
    </location>
</feature>
<name>A0A517T4G5_9PLAN</name>
<keyword evidence="3" id="KW-0808">Transferase</keyword>
<dbReference type="EC" id="2.4.1.250" evidence="3"/>
<dbReference type="EMBL" id="CP036316">
    <property type="protein sequence ID" value="QDT63276.1"/>
    <property type="molecule type" value="Genomic_DNA"/>
</dbReference>